<evidence type="ECO:0000259" key="4">
    <source>
        <dbReference type="Pfam" id="PF00135"/>
    </source>
</evidence>
<feature type="signal peptide" evidence="3">
    <location>
        <begin position="1"/>
        <end position="24"/>
    </location>
</feature>
<dbReference type="Gene3D" id="3.40.50.1820">
    <property type="entry name" value="alpha/beta hydrolase"/>
    <property type="match status" value="1"/>
</dbReference>
<proteinExistence type="inferred from homology"/>
<dbReference type="SUPFAM" id="SSF53474">
    <property type="entry name" value="alpha/beta-Hydrolases"/>
    <property type="match status" value="1"/>
</dbReference>
<dbReference type="InterPro" id="IPR002018">
    <property type="entry name" value="CarbesteraseB"/>
</dbReference>
<dbReference type="AlphaFoldDB" id="A0A0C3E1W4"/>
<feature type="domain" description="Carboxylesterase type B" evidence="4">
    <location>
        <begin position="36"/>
        <end position="521"/>
    </location>
</feature>
<dbReference type="EC" id="3.1.1.-" evidence="3"/>
<feature type="chain" id="PRO_5005111085" description="Carboxylic ester hydrolase" evidence="3">
    <location>
        <begin position="25"/>
        <end position="543"/>
    </location>
</feature>
<dbReference type="HOGENOM" id="CLU_006586_10_7_1"/>
<dbReference type="Pfam" id="PF00135">
    <property type="entry name" value="COesterase"/>
    <property type="match status" value="1"/>
</dbReference>
<dbReference type="GO" id="GO:0016787">
    <property type="term" value="F:hydrolase activity"/>
    <property type="evidence" value="ECO:0007669"/>
    <property type="project" value="UniProtKB-KW"/>
</dbReference>
<accession>A0A0C3E1W4</accession>
<dbReference type="PROSITE" id="PS00941">
    <property type="entry name" value="CARBOXYLESTERASE_B_2"/>
    <property type="match status" value="1"/>
</dbReference>
<keyword evidence="2 3" id="KW-0378">Hydrolase</keyword>
<keyword evidence="6" id="KW-1185">Reference proteome</keyword>
<dbReference type="InterPro" id="IPR029058">
    <property type="entry name" value="AB_hydrolase_fold"/>
</dbReference>
<dbReference type="InParanoid" id="A0A0C3E1W4"/>
<dbReference type="PANTHER" id="PTHR11559">
    <property type="entry name" value="CARBOXYLESTERASE"/>
    <property type="match status" value="1"/>
</dbReference>
<sequence length="543" mass="60173">MADAILTRFYQWFCFILLFSILKCRPLSSIVDLGYSKYQGTVLDAGVNQYLGMRYAASPLGNRRWRAPEDPPNHYGVQDATQFGATCLGLFGPGLSNTTNEDCLFINVFAPSHATTESKLPVWFFIQGGGYAGNTDQNFNGTEVIMQSNYNIVFVQINYRVGAFGFLASEKIRQNGNLNVGLLDQRKALEWTQEYIHLFGGDPNHVVIHGDSAGGGSIAFQLTAYGGNNQNLFVGGISESPFLPTHRTVAESEFQFDRFTANVNCSVTRDPLACLRSKDTATLQSADVVSAFPGASGDGEPYWYFLPVVDGTFSPDYLYNMLEQGRVTRVPVIVGDDTDEGTYFSPNATTPEQFLQFIKANYPQLTESDLRAINESYPLGLVFPLHAPWFTPAEMAYGEATFICPGIEITKSLARYTSPNKSWNYRYDVYDESVESLGFGVPHVSEKPAIFGPGNSGSCNGCSYLTYNKPIVPIVMNYWISFIRSLNPNTHKDPSAPEWQPWGTTSEGQRLKIRLGATEMEPVPADQLERCALWKSLASVTEQ</sequence>
<keyword evidence="3" id="KW-0732">Signal</keyword>
<reference evidence="6" key="2">
    <citation type="submission" date="2015-01" db="EMBL/GenBank/DDBJ databases">
        <title>Evolutionary Origins and Diversification of the Mycorrhizal Mutualists.</title>
        <authorList>
            <consortium name="DOE Joint Genome Institute"/>
            <consortium name="Mycorrhizal Genomics Consortium"/>
            <person name="Kohler A."/>
            <person name="Kuo A."/>
            <person name="Nagy L.G."/>
            <person name="Floudas D."/>
            <person name="Copeland A."/>
            <person name="Barry K.W."/>
            <person name="Cichocki N."/>
            <person name="Veneault-Fourrey C."/>
            <person name="LaButti K."/>
            <person name="Lindquist E.A."/>
            <person name="Lipzen A."/>
            <person name="Lundell T."/>
            <person name="Morin E."/>
            <person name="Murat C."/>
            <person name="Riley R."/>
            <person name="Ohm R."/>
            <person name="Sun H."/>
            <person name="Tunlid A."/>
            <person name="Henrissat B."/>
            <person name="Grigoriev I.V."/>
            <person name="Hibbett D.S."/>
            <person name="Martin F."/>
        </authorList>
    </citation>
    <scope>NUCLEOTIDE SEQUENCE [LARGE SCALE GENOMIC DNA]</scope>
    <source>
        <strain evidence="6">Zn</strain>
    </source>
</reference>
<evidence type="ECO:0000256" key="1">
    <source>
        <dbReference type="ARBA" id="ARBA00005964"/>
    </source>
</evidence>
<reference evidence="5 6" key="1">
    <citation type="submission" date="2014-04" db="EMBL/GenBank/DDBJ databases">
        <authorList>
            <consortium name="DOE Joint Genome Institute"/>
            <person name="Kuo A."/>
            <person name="Martino E."/>
            <person name="Perotto S."/>
            <person name="Kohler A."/>
            <person name="Nagy L.G."/>
            <person name="Floudas D."/>
            <person name="Copeland A."/>
            <person name="Barry K.W."/>
            <person name="Cichocki N."/>
            <person name="Veneault-Fourrey C."/>
            <person name="LaButti K."/>
            <person name="Lindquist E.A."/>
            <person name="Lipzen A."/>
            <person name="Lundell T."/>
            <person name="Morin E."/>
            <person name="Murat C."/>
            <person name="Sun H."/>
            <person name="Tunlid A."/>
            <person name="Henrissat B."/>
            <person name="Grigoriev I.V."/>
            <person name="Hibbett D.S."/>
            <person name="Martin F."/>
            <person name="Nordberg H.P."/>
            <person name="Cantor M.N."/>
            <person name="Hua S.X."/>
        </authorList>
    </citation>
    <scope>NUCLEOTIDE SEQUENCE [LARGE SCALE GENOMIC DNA]</scope>
    <source>
        <strain evidence="5 6">Zn</strain>
    </source>
</reference>
<dbReference type="InterPro" id="IPR019819">
    <property type="entry name" value="Carboxylesterase_B_CS"/>
</dbReference>
<organism evidence="5 6">
    <name type="scientific">Oidiodendron maius (strain Zn)</name>
    <dbReference type="NCBI Taxonomy" id="913774"/>
    <lineage>
        <taxon>Eukaryota</taxon>
        <taxon>Fungi</taxon>
        <taxon>Dikarya</taxon>
        <taxon>Ascomycota</taxon>
        <taxon>Pezizomycotina</taxon>
        <taxon>Leotiomycetes</taxon>
        <taxon>Leotiomycetes incertae sedis</taxon>
        <taxon>Myxotrichaceae</taxon>
        <taxon>Oidiodendron</taxon>
    </lineage>
</organism>
<dbReference type="EMBL" id="KN832870">
    <property type="protein sequence ID" value="KIN08303.1"/>
    <property type="molecule type" value="Genomic_DNA"/>
</dbReference>
<name>A0A0C3E1W4_OIDMZ</name>
<dbReference type="Proteomes" id="UP000054321">
    <property type="component" value="Unassembled WGS sequence"/>
</dbReference>
<evidence type="ECO:0000313" key="5">
    <source>
        <dbReference type="EMBL" id="KIN08303.1"/>
    </source>
</evidence>
<dbReference type="OrthoDB" id="408631at2759"/>
<comment type="similarity">
    <text evidence="1 3">Belongs to the type-B carboxylesterase/lipase family.</text>
</comment>
<dbReference type="ESTHER" id="9pezi-a0a0c3e1w4">
    <property type="family name" value="Fungal_carboxylesterase_lipase"/>
</dbReference>
<evidence type="ECO:0000313" key="6">
    <source>
        <dbReference type="Proteomes" id="UP000054321"/>
    </source>
</evidence>
<dbReference type="InterPro" id="IPR050309">
    <property type="entry name" value="Type-B_Carboxylest/Lipase"/>
</dbReference>
<dbReference type="InterPro" id="IPR019826">
    <property type="entry name" value="Carboxylesterase_B_AS"/>
</dbReference>
<dbReference type="PROSITE" id="PS00122">
    <property type="entry name" value="CARBOXYLESTERASE_B_1"/>
    <property type="match status" value="1"/>
</dbReference>
<evidence type="ECO:0000256" key="3">
    <source>
        <dbReference type="RuleBase" id="RU361235"/>
    </source>
</evidence>
<protein>
    <recommendedName>
        <fullName evidence="3">Carboxylic ester hydrolase</fullName>
        <ecNumber evidence="3">3.1.1.-</ecNumber>
    </recommendedName>
</protein>
<dbReference type="STRING" id="913774.A0A0C3E1W4"/>
<evidence type="ECO:0000256" key="2">
    <source>
        <dbReference type="ARBA" id="ARBA00022801"/>
    </source>
</evidence>
<gene>
    <name evidence="5" type="ORF">OIDMADRAFT_100136</name>
</gene>